<gene>
    <name evidence="2" type="ORF">HAND00432_LOCUS1707</name>
</gene>
<dbReference type="EMBL" id="HBFX01002773">
    <property type="protein sequence ID" value="CAD8947189.1"/>
    <property type="molecule type" value="Transcribed_RNA"/>
</dbReference>
<feature type="region of interest" description="Disordered" evidence="1">
    <location>
        <begin position="117"/>
        <end position="136"/>
    </location>
</feature>
<name>A0A6U4S280_HEMAN</name>
<feature type="region of interest" description="Disordered" evidence="1">
    <location>
        <begin position="1"/>
        <end position="54"/>
    </location>
</feature>
<proteinExistence type="predicted"/>
<organism evidence="2">
    <name type="scientific">Hemiselmis andersenii</name>
    <name type="common">Cryptophyte alga</name>
    <dbReference type="NCBI Taxonomy" id="464988"/>
    <lineage>
        <taxon>Eukaryota</taxon>
        <taxon>Cryptophyceae</taxon>
        <taxon>Cryptomonadales</taxon>
        <taxon>Hemiselmidaceae</taxon>
        <taxon>Hemiselmis</taxon>
    </lineage>
</organism>
<protein>
    <submittedName>
        <fullName evidence="2">Uncharacterized protein</fullName>
    </submittedName>
</protein>
<evidence type="ECO:0000313" key="2">
    <source>
        <dbReference type="EMBL" id="CAD8947189.1"/>
    </source>
</evidence>
<sequence>MHDPTYALGEEGEGHSGGQEEGPMGASSAALREERGLHVDAPAKPRPPLSSPVREGVAGLAALPGAGKRAFPSSSVHPSSLGGEGLEMPGRLVSPMGSGDNLDIGLLMGRTRSTVVSPARGEEGGAAGEHTQHHPNFPLLHGEKEFEDLEAEATATSVEDDDSGSFKRSLIHRALEARRRRSTDVPRDANRAEPTIDDLMVLLVPRLLWQSGFEAGTAELVACGNPSSNRRYHRRISNRSVVARDLMLEGCGGCGHCAECMEDEGDHQG</sequence>
<reference evidence="2" key="1">
    <citation type="submission" date="2021-01" db="EMBL/GenBank/DDBJ databases">
        <authorList>
            <person name="Corre E."/>
            <person name="Pelletier E."/>
            <person name="Niang G."/>
            <person name="Scheremetjew M."/>
            <person name="Finn R."/>
            <person name="Kale V."/>
            <person name="Holt S."/>
            <person name="Cochrane G."/>
            <person name="Meng A."/>
            <person name="Brown T."/>
            <person name="Cohen L."/>
        </authorList>
    </citation>
    <scope>NUCLEOTIDE SEQUENCE</scope>
    <source>
        <strain evidence="2">CCMP644</strain>
    </source>
</reference>
<dbReference type="AlphaFoldDB" id="A0A6U4S280"/>
<accession>A0A6U4S280</accession>
<evidence type="ECO:0000256" key="1">
    <source>
        <dbReference type="SAM" id="MobiDB-lite"/>
    </source>
</evidence>
<feature type="compositionally biased region" description="Basic and acidic residues" evidence="1">
    <location>
        <begin position="31"/>
        <end position="43"/>
    </location>
</feature>